<organism evidence="1 2">
    <name type="scientific">Athelia psychrophila</name>
    <dbReference type="NCBI Taxonomy" id="1759441"/>
    <lineage>
        <taxon>Eukaryota</taxon>
        <taxon>Fungi</taxon>
        <taxon>Dikarya</taxon>
        <taxon>Basidiomycota</taxon>
        <taxon>Agaricomycotina</taxon>
        <taxon>Agaricomycetes</taxon>
        <taxon>Agaricomycetidae</taxon>
        <taxon>Atheliales</taxon>
        <taxon>Atheliaceae</taxon>
        <taxon>Athelia</taxon>
    </lineage>
</organism>
<name>A0A166A4I0_9AGAM</name>
<sequence>MSFNTPSAHLSPVKLPGFGLPLYFEPPNDRPKNNQSPHQGIFGELFPNAVDCNSNQ</sequence>
<keyword evidence="2" id="KW-1185">Reference proteome</keyword>
<dbReference type="EMBL" id="KV417666">
    <property type="protein sequence ID" value="KZP11243.1"/>
    <property type="molecule type" value="Genomic_DNA"/>
</dbReference>
<evidence type="ECO:0000313" key="2">
    <source>
        <dbReference type="Proteomes" id="UP000076532"/>
    </source>
</evidence>
<dbReference type="AlphaFoldDB" id="A0A166A4I0"/>
<gene>
    <name evidence="1" type="ORF">FIBSPDRAFT_871763</name>
</gene>
<dbReference type="Proteomes" id="UP000076532">
    <property type="component" value="Unassembled WGS sequence"/>
</dbReference>
<evidence type="ECO:0000313" key="1">
    <source>
        <dbReference type="EMBL" id="KZP11243.1"/>
    </source>
</evidence>
<proteinExistence type="predicted"/>
<reference evidence="1 2" key="1">
    <citation type="journal article" date="2016" name="Mol. Biol. Evol.">
        <title>Comparative Genomics of Early-Diverging Mushroom-Forming Fungi Provides Insights into the Origins of Lignocellulose Decay Capabilities.</title>
        <authorList>
            <person name="Nagy L.G."/>
            <person name="Riley R."/>
            <person name="Tritt A."/>
            <person name="Adam C."/>
            <person name="Daum C."/>
            <person name="Floudas D."/>
            <person name="Sun H."/>
            <person name="Yadav J.S."/>
            <person name="Pangilinan J."/>
            <person name="Larsson K.H."/>
            <person name="Matsuura K."/>
            <person name="Barry K."/>
            <person name="Labutti K."/>
            <person name="Kuo R."/>
            <person name="Ohm R.A."/>
            <person name="Bhattacharya S.S."/>
            <person name="Shirouzu T."/>
            <person name="Yoshinaga Y."/>
            <person name="Martin F.M."/>
            <person name="Grigoriev I.V."/>
            <person name="Hibbett D.S."/>
        </authorList>
    </citation>
    <scope>NUCLEOTIDE SEQUENCE [LARGE SCALE GENOMIC DNA]</scope>
    <source>
        <strain evidence="1 2">CBS 109695</strain>
    </source>
</reference>
<accession>A0A166A4I0</accession>
<protein>
    <submittedName>
        <fullName evidence="1">Uncharacterized protein</fullName>
    </submittedName>
</protein>